<dbReference type="AlphaFoldDB" id="A0A8I0VE84"/>
<name>A0A8I0VE84_9MICO</name>
<protein>
    <submittedName>
        <fullName evidence="2">Alpha/beta fold hydrolase</fullName>
    </submittedName>
</protein>
<reference evidence="2 3" key="1">
    <citation type="submission" date="2020-10" db="EMBL/GenBank/DDBJ databases">
        <title>Draft genome sequences of plant-associated actinobacteria.</title>
        <authorList>
            <person name="Tarlachkov S.V."/>
            <person name="Starodumova I.P."/>
            <person name="Dorofeeva L.V."/>
            <person name="Prisyazhnaya N.V."/>
            <person name="Roubtsova T.V."/>
            <person name="Chizhov V.N."/>
            <person name="Nadler S.A."/>
            <person name="Subbotin S.A."/>
            <person name="Evtushenko L.I."/>
        </authorList>
    </citation>
    <scope>NUCLEOTIDE SEQUENCE [LARGE SCALE GENOMIC DNA]</scope>
    <source>
        <strain evidence="2 3">VKM Ac-2886</strain>
    </source>
</reference>
<evidence type="ECO:0000259" key="1">
    <source>
        <dbReference type="Pfam" id="PF12146"/>
    </source>
</evidence>
<dbReference type="InterPro" id="IPR029058">
    <property type="entry name" value="AB_hydrolase_fold"/>
</dbReference>
<keyword evidence="3" id="KW-1185">Reference proteome</keyword>
<proteinExistence type="predicted"/>
<dbReference type="Gene3D" id="3.40.50.1820">
    <property type="entry name" value="alpha/beta hydrolase"/>
    <property type="match status" value="1"/>
</dbReference>
<dbReference type="EMBL" id="JADKRP010000006">
    <property type="protein sequence ID" value="MBF4632685.1"/>
    <property type="molecule type" value="Genomic_DNA"/>
</dbReference>
<evidence type="ECO:0000313" key="3">
    <source>
        <dbReference type="Proteomes" id="UP000634579"/>
    </source>
</evidence>
<keyword evidence="2" id="KW-0378">Hydrolase</keyword>
<comment type="caution">
    <text evidence="2">The sequence shown here is derived from an EMBL/GenBank/DDBJ whole genome shotgun (WGS) entry which is preliminary data.</text>
</comment>
<accession>A0A8I0VE84</accession>
<dbReference type="InterPro" id="IPR022742">
    <property type="entry name" value="Hydrolase_4"/>
</dbReference>
<dbReference type="Proteomes" id="UP000634579">
    <property type="component" value="Unassembled WGS sequence"/>
</dbReference>
<dbReference type="Pfam" id="PF12146">
    <property type="entry name" value="Hydrolase_4"/>
    <property type="match status" value="1"/>
</dbReference>
<dbReference type="RefSeq" id="WP_194676249.1">
    <property type="nucleotide sequence ID" value="NZ_JADKRP010000006.1"/>
</dbReference>
<sequence>MVLRGRPKVIPATVDVAEQSIRLPATAGTRMPGEYGVWVNGTRGHLRVGDVLREDHGFVERRIEESHGDVFHASEGRWTGHAFAHASTVGVDYEDVDVPVEDGSRPAWLFPVGDGRRWAVHLHGIKSSRASALRSVPIAAELGMTSLVPAFYGDVEDDAAPAAAPQGATLGPREARDVDRAIAFAVESGAEEIVLFGWSMGATIALLLAESSQYRERITQLVLVGPAVSWKASIERGMAAAKLPSWVGPPLFRSLESRWLSRLAKMAEPTSFARLDWLSVDRPVNVPTIVLHSAGDTDNELAESRELERLNPSTVAVHEFPPVPHLMEWNAHRELFESLLRERLSS</sequence>
<evidence type="ECO:0000313" key="2">
    <source>
        <dbReference type="EMBL" id="MBF4632685.1"/>
    </source>
</evidence>
<feature type="domain" description="Serine aminopeptidase S33" evidence="1">
    <location>
        <begin position="176"/>
        <end position="266"/>
    </location>
</feature>
<dbReference type="SUPFAM" id="SSF53474">
    <property type="entry name" value="alpha/beta-Hydrolases"/>
    <property type="match status" value="1"/>
</dbReference>
<gene>
    <name evidence="2" type="ORF">ITJ42_15810</name>
</gene>
<organism evidence="2 3">
    <name type="scientific">Clavibacter phaseoli</name>
    <dbReference type="NCBI Taxonomy" id="1734031"/>
    <lineage>
        <taxon>Bacteria</taxon>
        <taxon>Bacillati</taxon>
        <taxon>Actinomycetota</taxon>
        <taxon>Actinomycetes</taxon>
        <taxon>Micrococcales</taxon>
        <taxon>Microbacteriaceae</taxon>
        <taxon>Clavibacter</taxon>
    </lineage>
</organism>
<dbReference type="GO" id="GO:0016787">
    <property type="term" value="F:hydrolase activity"/>
    <property type="evidence" value="ECO:0007669"/>
    <property type="project" value="UniProtKB-KW"/>
</dbReference>